<organism evidence="2 3">
    <name type="scientific">Mesoplasma florum</name>
    <name type="common">Acholeplasma florum</name>
    <dbReference type="NCBI Taxonomy" id="2151"/>
    <lineage>
        <taxon>Bacteria</taxon>
        <taxon>Bacillati</taxon>
        <taxon>Mycoplasmatota</taxon>
        <taxon>Mollicutes</taxon>
        <taxon>Entomoplasmatales</taxon>
        <taxon>Entomoplasmataceae</taxon>
        <taxon>Mesoplasma</taxon>
    </lineage>
</organism>
<sequence>MVKKHLSFEQVKDVFGTVFDKTTLTQVIQNSLDTSASVQLPETVNAEFINTVIVKLDLDIVKNMDSLLVIVAAVLTTINLLNIIFASRLIVVKGKISKPLFIITSIL</sequence>
<dbReference type="RefSeq" id="WP_023025893.1">
    <property type="nucleotide sequence ID" value="NZ_CP022432.1"/>
</dbReference>
<accession>A0AAD0MPT5</accession>
<dbReference type="EMBL" id="CP022432">
    <property type="protein sequence ID" value="AVN65876.1"/>
    <property type="molecule type" value="Genomic_DNA"/>
</dbReference>
<keyword evidence="1" id="KW-0812">Transmembrane</keyword>
<evidence type="ECO:0000256" key="1">
    <source>
        <dbReference type="SAM" id="Phobius"/>
    </source>
</evidence>
<gene>
    <name evidence="2" type="ORF">MflW12_4710</name>
</gene>
<proteinExistence type="predicted"/>
<dbReference type="AlphaFoldDB" id="A0AAD0MPT5"/>
<keyword evidence="1" id="KW-1133">Transmembrane helix</keyword>
<evidence type="ECO:0000313" key="2">
    <source>
        <dbReference type="EMBL" id="AVN65876.1"/>
    </source>
</evidence>
<dbReference type="Proteomes" id="UP000237990">
    <property type="component" value="Chromosome"/>
</dbReference>
<name>A0AAD0MPT5_MESFO</name>
<reference evidence="2 3" key="1">
    <citation type="submission" date="2017-07" db="EMBL/GenBank/DDBJ databases">
        <title>Comparative genomic analysis of Mesoplasma florum.</title>
        <authorList>
            <person name="Baby V."/>
            <person name="Lachance J.-C."/>
            <person name="Gagnon J."/>
            <person name="Lucier J.-F."/>
            <person name="Matteau D."/>
            <person name="Knight T.F."/>
            <person name="Rodrigue S."/>
        </authorList>
    </citation>
    <scope>NUCLEOTIDE SEQUENCE [LARGE SCALE GENOMIC DNA]</scope>
    <source>
        <strain evidence="2 3">W12</strain>
    </source>
</reference>
<protein>
    <submittedName>
        <fullName evidence="2">Uncharacterized protein</fullName>
    </submittedName>
</protein>
<evidence type="ECO:0000313" key="3">
    <source>
        <dbReference type="Proteomes" id="UP000237990"/>
    </source>
</evidence>
<keyword evidence="1" id="KW-0472">Membrane</keyword>
<feature type="transmembrane region" description="Helical" evidence="1">
    <location>
        <begin position="67"/>
        <end position="91"/>
    </location>
</feature>